<dbReference type="Proteomes" id="UP000008311">
    <property type="component" value="Unassembled WGS sequence"/>
</dbReference>
<reference evidence="2" key="1">
    <citation type="journal article" date="2010" name="Nat. Biotechnol.">
        <title>Draft genome sequence of the oilseed species Ricinus communis.</title>
        <authorList>
            <person name="Chan A.P."/>
            <person name="Crabtree J."/>
            <person name="Zhao Q."/>
            <person name="Lorenzi H."/>
            <person name="Orvis J."/>
            <person name="Puiu D."/>
            <person name="Melake-Berhan A."/>
            <person name="Jones K.M."/>
            <person name="Redman J."/>
            <person name="Chen G."/>
            <person name="Cahoon E.B."/>
            <person name="Gedil M."/>
            <person name="Stanke M."/>
            <person name="Haas B.J."/>
            <person name="Wortman J.R."/>
            <person name="Fraser-Liggett C.M."/>
            <person name="Ravel J."/>
            <person name="Rabinowicz P.D."/>
        </authorList>
    </citation>
    <scope>NUCLEOTIDE SEQUENCE [LARGE SCALE GENOMIC DNA]</scope>
    <source>
        <strain evidence="2">cv. Hale</strain>
    </source>
</reference>
<dbReference type="EMBL" id="EQ973842">
    <property type="protein sequence ID" value="EEF42689.1"/>
    <property type="molecule type" value="Genomic_DNA"/>
</dbReference>
<protein>
    <submittedName>
        <fullName evidence="1">Uncharacterized protein</fullName>
    </submittedName>
</protein>
<dbReference type="AlphaFoldDB" id="B9S147"/>
<accession>B9S147</accession>
<organism evidence="1 2">
    <name type="scientific">Ricinus communis</name>
    <name type="common">Castor bean</name>
    <dbReference type="NCBI Taxonomy" id="3988"/>
    <lineage>
        <taxon>Eukaryota</taxon>
        <taxon>Viridiplantae</taxon>
        <taxon>Streptophyta</taxon>
        <taxon>Embryophyta</taxon>
        <taxon>Tracheophyta</taxon>
        <taxon>Spermatophyta</taxon>
        <taxon>Magnoliopsida</taxon>
        <taxon>eudicotyledons</taxon>
        <taxon>Gunneridae</taxon>
        <taxon>Pentapetalae</taxon>
        <taxon>rosids</taxon>
        <taxon>fabids</taxon>
        <taxon>Malpighiales</taxon>
        <taxon>Euphorbiaceae</taxon>
        <taxon>Acalyphoideae</taxon>
        <taxon>Acalypheae</taxon>
        <taxon>Ricinus</taxon>
    </lineage>
</organism>
<sequence>MDNIKQDPEFAILYQYVNMIDQEIDELKKKPRSRGSLEVVIKSLMDHKDNIMLVTEDARQEFKRVIMQIDKEIGMMDELKNLMLNYGNSGNLNASQVEEENLGTENMKKDQEEGFSNYLRTKELQCSTSIKGLDIVLDKLEYAVKNEKKRSLLDWLKEVDGSESDCGESLKKIKIQAFHAGISICTMLVNLRLFTSRNIDIESKFKLVRDSMKWVIADDSNSFVIRKTVDLLDSTDSEIRHILKGMGAVVIQDPERNPEAIELVKEEYVDDLILQLLEGINRLEVDLILPLLPASEMLIQRVLLTTKRYVDICEKDLKEVERKIIVLRHNFAKRYGDEILKYALFSNEYRLVQSKIKEAWKLTGG</sequence>
<proteinExistence type="predicted"/>
<evidence type="ECO:0000313" key="1">
    <source>
        <dbReference type="EMBL" id="EEF42689.1"/>
    </source>
</evidence>
<gene>
    <name evidence="1" type="ORF">RCOM_0633690</name>
</gene>
<name>B9S147_RICCO</name>
<keyword evidence="2" id="KW-1185">Reference proteome</keyword>
<dbReference type="InParanoid" id="B9S147"/>
<evidence type="ECO:0000313" key="2">
    <source>
        <dbReference type="Proteomes" id="UP000008311"/>
    </source>
</evidence>